<organism evidence="1">
    <name type="scientific">marine sediment metagenome</name>
    <dbReference type="NCBI Taxonomy" id="412755"/>
    <lineage>
        <taxon>unclassified sequences</taxon>
        <taxon>metagenomes</taxon>
        <taxon>ecological metagenomes</taxon>
    </lineage>
</organism>
<sequence>KGKCRQAGCPNTFDEVVGGDGWGPKVYGDCMPCLIAAQMLSAGATLEIIQDTPQMLALTLSNLENCGWTWQHLIDSYGRAPVIM</sequence>
<dbReference type="EMBL" id="LAZR01024889">
    <property type="protein sequence ID" value="KKL73674.1"/>
    <property type="molecule type" value="Genomic_DNA"/>
</dbReference>
<proteinExistence type="predicted"/>
<feature type="non-terminal residue" evidence="1">
    <location>
        <position position="1"/>
    </location>
</feature>
<evidence type="ECO:0000313" key="1">
    <source>
        <dbReference type="EMBL" id="KKL73674.1"/>
    </source>
</evidence>
<protein>
    <submittedName>
        <fullName evidence="1">Uncharacterized protein</fullName>
    </submittedName>
</protein>
<dbReference type="AlphaFoldDB" id="A0A0F9EI57"/>
<reference evidence="1" key="1">
    <citation type="journal article" date="2015" name="Nature">
        <title>Complex archaea that bridge the gap between prokaryotes and eukaryotes.</title>
        <authorList>
            <person name="Spang A."/>
            <person name="Saw J.H."/>
            <person name="Jorgensen S.L."/>
            <person name="Zaremba-Niedzwiedzka K."/>
            <person name="Martijn J."/>
            <person name="Lind A.E."/>
            <person name="van Eijk R."/>
            <person name="Schleper C."/>
            <person name="Guy L."/>
            <person name="Ettema T.J."/>
        </authorList>
    </citation>
    <scope>NUCLEOTIDE SEQUENCE</scope>
</reference>
<accession>A0A0F9EI57</accession>
<comment type="caution">
    <text evidence="1">The sequence shown here is derived from an EMBL/GenBank/DDBJ whole genome shotgun (WGS) entry which is preliminary data.</text>
</comment>
<gene>
    <name evidence="1" type="ORF">LCGC14_2072560</name>
</gene>
<name>A0A0F9EI57_9ZZZZ</name>